<name>A0A540WZE9_9BACT</name>
<accession>A0A540WZE9</accession>
<feature type="region of interest" description="Disordered" evidence="1">
    <location>
        <begin position="1"/>
        <end position="22"/>
    </location>
</feature>
<gene>
    <name evidence="3" type="ORF">FJV41_18995</name>
</gene>
<keyword evidence="4" id="KW-1185">Reference proteome</keyword>
<dbReference type="OrthoDB" id="9808651at2"/>
<dbReference type="SUPFAM" id="SSF51735">
    <property type="entry name" value="NAD(P)-binding Rossmann-fold domains"/>
    <property type="match status" value="1"/>
</dbReference>
<dbReference type="PANTHER" id="PTHR43677">
    <property type="entry name" value="SHORT-CHAIN DEHYDROGENASE/REDUCTASE"/>
    <property type="match status" value="1"/>
</dbReference>
<dbReference type="InterPro" id="IPR011032">
    <property type="entry name" value="GroES-like_sf"/>
</dbReference>
<dbReference type="Gene3D" id="3.40.50.720">
    <property type="entry name" value="NAD(P)-binding Rossmann-like Domain"/>
    <property type="match status" value="1"/>
</dbReference>
<feature type="domain" description="Enoyl reductase (ER)" evidence="2">
    <location>
        <begin position="10"/>
        <end position="321"/>
    </location>
</feature>
<proteinExistence type="predicted"/>
<sequence>MRAIQVSRFGGPEVLEPREVPEPRPGAGEVLVEVSFADIIFVETQIRTGWGREFFKIDPPYVPGFGVGGTVSAVGEGVDPGWVGRRVIANTEERGGYAERAVVSVRKMVPVPDGLELRDATALRSDGPTALGLMEKAAIRPGQWVLVTAAGGGMGVLLVQLAHAAGARVIGAARGARKLALLRELGADVVVDYSQPDWGQRVLDATDGRGADVVFDGAGSELGQTAFGVTARGGQFSAHGAPGGGFAEIDTAEAERRHISVRGIQQVQFPLPERQRLTEQTLALAVAGRLRPVIGQAFPLERAGDAHAALTARSITGKALLLI</sequence>
<evidence type="ECO:0000256" key="1">
    <source>
        <dbReference type="SAM" id="MobiDB-lite"/>
    </source>
</evidence>
<dbReference type="PANTHER" id="PTHR43677:SF4">
    <property type="entry name" value="QUINONE OXIDOREDUCTASE-LIKE PROTEIN 2"/>
    <property type="match status" value="1"/>
</dbReference>
<dbReference type="InterPro" id="IPR051397">
    <property type="entry name" value="Zn-ADH-like_protein"/>
</dbReference>
<dbReference type="SMART" id="SM00829">
    <property type="entry name" value="PKS_ER"/>
    <property type="match status" value="1"/>
</dbReference>
<organism evidence="3 4">
    <name type="scientific">Myxococcus llanfairpwllgwyngyllgogerychwyrndrobwllllantysiliogogogochensis</name>
    <dbReference type="NCBI Taxonomy" id="2590453"/>
    <lineage>
        <taxon>Bacteria</taxon>
        <taxon>Pseudomonadati</taxon>
        <taxon>Myxococcota</taxon>
        <taxon>Myxococcia</taxon>
        <taxon>Myxococcales</taxon>
        <taxon>Cystobacterineae</taxon>
        <taxon>Myxococcaceae</taxon>
        <taxon>Myxococcus</taxon>
    </lineage>
</organism>
<protein>
    <submittedName>
        <fullName evidence="3">Zinc-binding dehydrogenase</fullName>
    </submittedName>
</protein>
<comment type="caution">
    <text evidence="3">The sequence shown here is derived from an EMBL/GenBank/DDBJ whole genome shotgun (WGS) entry which is preliminary data.</text>
</comment>
<dbReference type="Pfam" id="PF08240">
    <property type="entry name" value="ADH_N"/>
    <property type="match status" value="1"/>
</dbReference>
<reference evidence="3 4" key="1">
    <citation type="submission" date="2019-06" db="EMBL/GenBank/DDBJ databases">
        <authorList>
            <person name="Livingstone P."/>
            <person name="Whitworth D."/>
        </authorList>
    </citation>
    <scope>NUCLEOTIDE SEQUENCE [LARGE SCALE GENOMIC DNA]</scope>
    <source>
        <strain evidence="3 4">AM401</strain>
    </source>
</reference>
<dbReference type="SUPFAM" id="SSF50129">
    <property type="entry name" value="GroES-like"/>
    <property type="match status" value="1"/>
</dbReference>
<dbReference type="RefSeq" id="WP_141643924.1">
    <property type="nucleotide sequence ID" value="NZ_VIFM01000070.1"/>
</dbReference>
<dbReference type="CDD" id="cd08244">
    <property type="entry name" value="MDR_enoyl_red"/>
    <property type="match status" value="1"/>
</dbReference>
<dbReference type="EMBL" id="VIFM01000070">
    <property type="protein sequence ID" value="TQF14386.1"/>
    <property type="molecule type" value="Genomic_DNA"/>
</dbReference>
<dbReference type="InterPro" id="IPR013154">
    <property type="entry name" value="ADH-like_N"/>
</dbReference>
<dbReference type="InterPro" id="IPR036291">
    <property type="entry name" value="NAD(P)-bd_dom_sf"/>
</dbReference>
<dbReference type="Proteomes" id="UP000315369">
    <property type="component" value="Unassembled WGS sequence"/>
</dbReference>
<dbReference type="InterPro" id="IPR020843">
    <property type="entry name" value="ER"/>
</dbReference>
<dbReference type="AlphaFoldDB" id="A0A540WZE9"/>
<evidence type="ECO:0000313" key="4">
    <source>
        <dbReference type="Proteomes" id="UP000315369"/>
    </source>
</evidence>
<evidence type="ECO:0000259" key="2">
    <source>
        <dbReference type="SMART" id="SM00829"/>
    </source>
</evidence>
<dbReference type="Pfam" id="PF00107">
    <property type="entry name" value="ADH_zinc_N"/>
    <property type="match status" value="1"/>
</dbReference>
<dbReference type="GO" id="GO:0016491">
    <property type="term" value="F:oxidoreductase activity"/>
    <property type="evidence" value="ECO:0007669"/>
    <property type="project" value="InterPro"/>
</dbReference>
<evidence type="ECO:0000313" key="3">
    <source>
        <dbReference type="EMBL" id="TQF14386.1"/>
    </source>
</evidence>
<dbReference type="InterPro" id="IPR013149">
    <property type="entry name" value="ADH-like_C"/>
</dbReference>
<dbReference type="Gene3D" id="3.90.180.10">
    <property type="entry name" value="Medium-chain alcohol dehydrogenases, catalytic domain"/>
    <property type="match status" value="1"/>
</dbReference>